<dbReference type="OrthoDB" id="832379at2"/>
<reference evidence="2 3" key="1">
    <citation type="submission" date="2015-09" db="EMBL/GenBank/DDBJ databases">
        <title>Genome sequence of the marine flavobacterium Croceitalea dokdonensis DOKDO 023 that contains proton- and sodium-pumping rhodopsins.</title>
        <authorList>
            <person name="Kwon S.-K."/>
            <person name="Lee H.K."/>
            <person name="Kwak M.-J."/>
            <person name="Kim J.F."/>
        </authorList>
    </citation>
    <scope>NUCLEOTIDE SEQUENCE [LARGE SCALE GENOMIC DNA]</scope>
    <source>
        <strain evidence="2 3">DOKDO 023</strain>
    </source>
</reference>
<dbReference type="PATRIC" id="fig|1300341.3.peg.2886"/>
<organism evidence="2 3">
    <name type="scientific">Croceitalea dokdonensis DOKDO 023</name>
    <dbReference type="NCBI Taxonomy" id="1300341"/>
    <lineage>
        <taxon>Bacteria</taxon>
        <taxon>Pseudomonadati</taxon>
        <taxon>Bacteroidota</taxon>
        <taxon>Flavobacteriia</taxon>
        <taxon>Flavobacteriales</taxon>
        <taxon>Flavobacteriaceae</taxon>
        <taxon>Croceitalea</taxon>
    </lineage>
</organism>
<keyword evidence="3" id="KW-1185">Reference proteome</keyword>
<dbReference type="EMBL" id="LDJX01000005">
    <property type="protein sequence ID" value="KPM31461.1"/>
    <property type="molecule type" value="Genomic_DNA"/>
</dbReference>
<evidence type="ECO:0000256" key="1">
    <source>
        <dbReference type="SAM" id="SignalP"/>
    </source>
</evidence>
<dbReference type="PROSITE" id="PS51257">
    <property type="entry name" value="PROKAR_LIPOPROTEIN"/>
    <property type="match status" value="1"/>
</dbReference>
<proteinExistence type="predicted"/>
<dbReference type="RefSeq" id="WP_054559749.1">
    <property type="nucleotide sequence ID" value="NZ_LDJX01000005.1"/>
</dbReference>
<dbReference type="AlphaFoldDB" id="A0A0P7A4W4"/>
<sequence>MKTFATKLIYLSAAVLALTITSCQEEFEDVGGTPDQQNEAALTETTVDLISKTSSNDGSFDNIADGASCIAVQFPYTVDVAGIQLTIDSKEDLELIEEIFDEFDDDLDELDFIFPITVTLADYTEVVIENEAALRELAAQCQEGGSDDDIECIDFVYPITLFTFDVADQISNTFTINSDRELRLFFKEQRDSNDLVSIDYPVTLKKADGTEITVASNVELARALEQAEDACDEDDDNDYNDDDCETCSNERVKEALVSCGAWDILEFERNDADLISDYATATLFFNVEGGLLVVQNGMQFQGNYSISGEGNAILVTLNVPELPDFNLEWHLAEVDFDESYKEIDLIKGDGNVLELKSLCGEEEQGEDPDTLREILKECSWIIRKVELQDEEIDRLLGFEFEFLPDNVATLSNGITTGQGTWEVGYNEDQVLALLISFGDEPAVNFNWPLRELTNDRLKFEVEEIGYELILQRECNESAGDESVAEIRNFMLGGLWNVTLYEDEGENETEDYAGMDFGFSNFNQVEVSVNDDPIIAGVWRVLRDANGNVQLFLNLGDAEPFEDLTEAWFVGETTANSIELIYEDENINFKKLVFQRKM</sequence>
<name>A0A0P7A4W4_9FLAO</name>
<feature type="signal peptide" evidence="1">
    <location>
        <begin position="1"/>
        <end position="17"/>
    </location>
</feature>
<comment type="caution">
    <text evidence="2">The sequence shown here is derived from an EMBL/GenBank/DDBJ whole genome shotgun (WGS) entry which is preliminary data.</text>
</comment>
<protein>
    <recommendedName>
        <fullName evidence="4">Lipocalin-like domain-containing protein</fullName>
    </recommendedName>
</protein>
<feature type="chain" id="PRO_5006134631" description="Lipocalin-like domain-containing protein" evidence="1">
    <location>
        <begin position="18"/>
        <end position="597"/>
    </location>
</feature>
<evidence type="ECO:0000313" key="3">
    <source>
        <dbReference type="Proteomes" id="UP000050280"/>
    </source>
</evidence>
<keyword evidence="1" id="KW-0732">Signal</keyword>
<gene>
    <name evidence="2" type="ORF">I595_2728</name>
</gene>
<evidence type="ECO:0008006" key="4">
    <source>
        <dbReference type="Google" id="ProtNLM"/>
    </source>
</evidence>
<dbReference type="Proteomes" id="UP000050280">
    <property type="component" value="Unassembled WGS sequence"/>
</dbReference>
<accession>A0A0P7A4W4</accession>
<dbReference type="STRING" id="1300341.I595_2728"/>
<evidence type="ECO:0000313" key="2">
    <source>
        <dbReference type="EMBL" id="KPM31461.1"/>
    </source>
</evidence>